<evidence type="ECO:0000256" key="2">
    <source>
        <dbReference type="ARBA" id="ARBA00012438"/>
    </source>
</evidence>
<feature type="domain" description="HAMP" evidence="12">
    <location>
        <begin position="191"/>
        <end position="243"/>
    </location>
</feature>
<keyword evidence="10" id="KW-0472">Membrane</keyword>
<reference evidence="13" key="1">
    <citation type="journal article" date="2015" name="Proc. Natl. Acad. Sci. U.S.A.">
        <title>Networks of energetic and metabolic interactions define dynamics in microbial communities.</title>
        <authorList>
            <person name="Embree M."/>
            <person name="Liu J.K."/>
            <person name="Al-Bassam M.M."/>
            <person name="Zengler K."/>
        </authorList>
    </citation>
    <scope>NUCLEOTIDE SEQUENCE</scope>
</reference>
<evidence type="ECO:0000256" key="7">
    <source>
        <dbReference type="ARBA" id="ARBA00022840"/>
    </source>
</evidence>
<dbReference type="SUPFAM" id="SSF55874">
    <property type="entry name" value="ATPase domain of HSP90 chaperone/DNA topoisomerase II/histidine kinase"/>
    <property type="match status" value="1"/>
</dbReference>
<dbReference type="InterPro" id="IPR003660">
    <property type="entry name" value="HAMP_dom"/>
</dbReference>
<dbReference type="GO" id="GO:0000155">
    <property type="term" value="F:phosphorelay sensor kinase activity"/>
    <property type="evidence" value="ECO:0007669"/>
    <property type="project" value="InterPro"/>
</dbReference>
<dbReference type="InterPro" id="IPR003594">
    <property type="entry name" value="HATPase_dom"/>
</dbReference>
<accession>A0A0W8G242</accession>
<dbReference type="CDD" id="cd00082">
    <property type="entry name" value="HisKA"/>
    <property type="match status" value="1"/>
</dbReference>
<keyword evidence="3" id="KW-0597">Phosphoprotein</keyword>
<dbReference type="EC" id="2.7.13.3" evidence="2"/>
<dbReference type="SMART" id="SM00388">
    <property type="entry name" value="HisKA"/>
    <property type="match status" value="1"/>
</dbReference>
<dbReference type="Pfam" id="PF02518">
    <property type="entry name" value="HATPase_c"/>
    <property type="match status" value="1"/>
</dbReference>
<dbReference type="PROSITE" id="PS50885">
    <property type="entry name" value="HAMP"/>
    <property type="match status" value="1"/>
</dbReference>
<dbReference type="Gene3D" id="6.10.340.10">
    <property type="match status" value="1"/>
</dbReference>
<dbReference type="GO" id="GO:0016020">
    <property type="term" value="C:membrane"/>
    <property type="evidence" value="ECO:0007669"/>
    <property type="project" value="InterPro"/>
</dbReference>
<dbReference type="PROSITE" id="PS50109">
    <property type="entry name" value="HIS_KIN"/>
    <property type="match status" value="1"/>
</dbReference>
<feature type="transmembrane region" description="Helical" evidence="10">
    <location>
        <begin position="7"/>
        <end position="26"/>
    </location>
</feature>
<keyword evidence="6 13" id="KW-0418">Kinase</keyword>
<evidence type="ECO:0000256" key="9">
    <source>
        <dbReference type="SAM" id="Coils"/>
    </source>
</evidence>
<dbReference type="Pfam" id="PF00512">
    <property type="entry name" value="HisKA"/>
    <property type="match status" value="1"/>
</dbReference>
<dbReference type="SMART" id="SM00387">
    <property type="entry name" value="HATPase_c"/>
    <property type="match status" value="1"/>
</dbReference>
<evidence type="ECO:0000256" key="4">
    <source>
        <dbReference type="ARBA" id="ARBA00022679"/>
    </source>
</evidence>
<evidence type="ECO:0000256" key="3">
    <source>
        <dbReference type="ARBA" id="ARBA00022553"/>
    </source>
</evidence>
<keyword evidence="10" id="KW-0812">Transmembrane</keyword>
<keyword evidence="8" id="KW-0902">Two-component regulatory system</keyword>
<evidence type="ECO:0000256" key="1">
    <source>
        <dbReference type="ARBA" id="ARBA00000085"/>
    </source>
</evidence>
<dbReference type="AlphaFoldDB" id="A0A0W8G242"/>
<gene>
    <name evidence="13" type="ORF">ASZ90_002984</name>
</gene>
<evidence type="ECO:0000256" key="8">
    <source>
        <dbReference type="ARBA" id="ARBA00023012"/>
    </source>
</evidence>
<keyword evidence="4" id="KW-0808">Transferase</keyword>
<dbReference type="PANTHER" id="PTHR43065">
    <property type="entry name" value="SENSOR HISTIDINE KINASE"/>
    <property type="match status" value="1"/>
</dbReference>
<evidence type="ECO:0000256" key="6">
    <source>
        <dbReference type="ARBA" id="ARBA00022777"/>
    </source>
</evidence>
<evidence type="ECO:0000259" key="12">
    <source>
        <dbReference type="PROSITE" id="PS50885"/>
    </source>
</evidence>
<proteinExistence type="predicted"/>
<dbReference type="InterPro" id="IPR005467">
    <property type="entry name" value="His_kinase_dom"/>
</dbReference>
<dbReference type="Pfam" id="PF00672">
    <property type="entry name" value="HAMP"/>
    <property type="match status" value="1"/>
</dbReference>
<sequence length="488" mass="53784">MNIRQKIVMSIVVAFAGMGLLGSISYDHLLRIGEALRLAEVVDDLSNDILEVRRYEKNYLLYAMDEDYRESLRFVGKSLDIIRGIISPDATGQAPAKGEADFIGLRDQLIAYRDAAAQLAETAGSTPPTAVEKAQAALREQGRELVATSRHIKQVQRDGILHIVDNLKRQLLFSTLTLIFLGIGFSWVVGRRIIIALHLIEDTTRQVATGHFQAIDLPPGRDETRDVVKALNRMIKELDKRQNQLLQEKKLASLGVLTSGIAHQLNNPLNNISTSCQILLEEDIGKNDAFVAQMLDNIHHEVLRSRDIVKGLLEFSRENEFTMKPTRLGDLVERCVGLVSAQLPADVDIARRVPEEMCVPLDSQRMQEVFLNLFLNAAQAIGDHPGTITVTAERDEPAGQAVIRVEDTGPGIDPEHQGRIFDPFFTLKDVGKGTGLGLSVVFGIIKKHGGTIIAESEPGRGAAFVIRLPLGREACPQARTEPQQEAPA</sequence>
<organism evidence="13">
    <name type="scientific">hydrocarbon metagenome</name>
    <dbReference type="NCBI Taxonomy" id="938273"/>
    <lineage>
        <taxon>unclassified sequences</taxon>
        <taxon>metagenomes</taxon>
        <taxon>ecological metagenomes</taxon>
    </lineage>
</organism>
<dbReference type="GO" id="GO:0005524">
    <property type="term" value="F:ATP binding"/>
    <property type="evidence" value="ECO:0007669"/>
    <property type="project" value="UniProtKB-KW"/>
</dbReference>
<feature type="coiled-coil region" evidence="9">
    <location>
        <begin position="221"/>
        <end position="248"/>
    </location>
</feature>
<dbReference type="InterPro" id="IPR036890">
    <property type="entry name" value="HATPase_C_sf"/>
</dbReference>
<dbReference type="InterPro" id="IPR003661">
    <property type="entry name" value="HisK_dim/P_dom"/>
</dbReference>
<keyword evidence="10" id="KW-1133">Transmembrane helix</keyword>
<comment type="catalytic activity">
    <reaction evidence="1">
        <text>ATP + protein L-histidine = ADP + protein N-phospho-L-histidine.</text>
        <dbReference type="EC" id="2.7.13.3"/>
    </reaction>
</comment>
<evidence type="ECO:0000313" key="13">
    <source>
        <dbReference type="EMBL" id="KUG27174.1"/>
    </source>
</evidence>
<protein>
    <recommendedName>
        <fullName evidence="2">histidine kinase</fullName>
        <ecNumber evidence="2">2.7.13.3</ecNumber>
    </recommendedName>
</protein>
<dbReference type="EMBL" id="LNQE01000356">
    <property type="protein sequence ID" value="KUG27174.1"/>
    <property type="molecule type" value="Genomic_DNA"/>
</dbReference>
<evidence type="ECO:0000256" key="5">
    <source>
        <dbReference type="ARBA" id="ARBA00022741"/>
    </source>
</evidence>
<dbReference type="SMART" id="SM00304">
    <property type="entry name" value="HAMP"/>
    <property type="match status" value="1"/>
</dbReference>
<dbReference type="SUPFAM" id="SSF47384">
    <property type="entry name" value="Homodimeric domain of signal transducing histidine kinase"/>
    <property type="match status" value="1"/>
</dbReference>
<keyword evidence="7" id="KW-0067">ATP-binding</keyword>
<dbReference type="PANTHER" id="PTHR43065:SF46">
    <property type="entry name" value="C4-DICARBOXYLATE TRANSPORT SENSOR PROTEIN DCTB"/>
    <property type="match status" value="1"/>
</dbReference>
<evidence type="ECO:0000259" key="11">
    <source>
        <dbReference type="PROSITE" id="PS50109"/>
    </source>
</evidence>
<feature type="domain" description="Histidine kinase" evidence="11">
    <location>
        <begin position="260"/>
        <end position="472"/>
    </location>
</feature>
<dbReference type="InterPro" id="IPR004358">
    <property type="entry name" value="Sig_transdc_His_kin-like_C"/>
</dbReference>
<comment type="caution">
    <text evidence="13">The sequence shown here is derived from an EMBL/GenBank/DDBJ whole genome shotgun (WGS) entry which is preliminary data.</text>
</comment>
<evidence type="ECO:0000256" key="10">
    <source>
        <dbReference type="SAM" id="Phobius"/>
    </source>
</evidence>
<dbReference type="PRINTS" id="PR00344">
    <property type="entry name" value="BCTRLSENSOR"/>
</dbReference>
<dbReference type="Gene3D" id="1.10.287.130">
    <property type="match status" value="1"/>
</dbReference>
<keyword evidence="9" id="KW-0175">Coiled coil</keyword>
<keyword evidence="5" id="KW-0547">Nucleotide-binding</keyword>
<dbReference type="InterPro" id="IPR036097">
    <property type="entry name" value="HisK_dim/P_sf"/>
</dbReference>
<dbReference type="Gene3D" id="3.30.565.10">
    <property type="entry name" value="Histidine kinase-like ATPase, C-terminal domain"/>
    <property type="match status" value="1"/>
</dbReference>
<name>A0A0W8G242_9ZZZZ</name>